<dbReference type="Proteomes" id="UP000765509">
    <property type="component" value="Unassembled WGS sequence"/>
</dbReference>
<evidence type="ECO:0000313" key="2">
    <source>
        <dbReference type="Proteomes" id="UP000765509"/>
    </source>
</evidence>
<proteinExistence type="predicted"/>
<keyword evidence="2" id="KW-1185">Reference proteome</keyword>
<dbReference type="EMBL" id="AVOT02031042">
    <property type="protein sequence ID" value="MBW0524434.1"/>
    <property type="molecule type" value="Genomic_DNA"/>
</dbReference>
<comment type="caution">
    <text evidence="1">The sequence shown here is derived from an EMBL/GenBank/DDBJ whole genome shotgun (WGS) entry which is preliminary data.</text>
</comment>
<sequence length="114" mass="13394">MAKTYWEKHFQNWENQLFAIKVKNFESTSGEMNPIETIIKEIIMPHRIGNIRIIPEFVVLEDAHIEGFLFGSDLQKMSVINHHNSENRNIITGTNKEKKFSLYIYKLSSQDPLE</sequence>
<gene>
    <name evidence="1" type="ORF">O181_064149</name>
</gene>
<evidence type="ECO:0000313" key="1">
    <source>
        <dbReference type="EMBL" id="MBW0524434.1"/>
    </source>
</evidence>
<name>A0A9Q3ENU5_9BASI</name>
<reference evidence="1" key="1">
    <citation type="submission" date="2021-03" db="EMBL/GenBank/DDBJ databases">
        <title>Draft genome sequence of rust myrtle Austropuccinia psidii MF-1, a brazilian biotype.</title>
        <authorList>
            <person name="Quecine M.C."/>
            <person name="Pachon D.M.R."/>
            <person name="Bonatelli M.L."/>
            <person name="Correr F.H."/>
            <person name="Franceschini L.M."/>
            <person name="Leite T.F."/>
            <person name="Margarido G.R.A."/>
            <person name="Almeida C.A."/>
            <person name="Ferrarezi J.A."/>
            <person name="Labate C.A."/>
        </authorList>
    </citation>
    <scope>NUCLEOTIDE SEQUENCE</scope>
    <source>
        <strain evidence="1">MF-1</strain>
    </source>
</reference>
<organism evidence="1 2">
    <name type="scientific">Austropuccinia psidii MF-1</name>
    <dbReference type="NCBI Taxonomy" id="1389203"/>
    <lineage>
        <taxon>Eukaryota</taxon>
        <taxon>Fungi</taxon>
        <taxon>Dikarya</taxon>
        <taxon>Basidiomycota</taxon>
        <taxon>Pucciniomycotina</taxon>
        <taxon>Pucciniomycetes</taxon>
        <taxon>Pucciniales</taxon>
        <taxon>Sphaerophragmiaceae</taxon>
        <taxon>Austropuccinia</taxon>
    </lineage>
</organism>
<accession>A0A9Q3ENU5</accession>
<protein>
    <submittedName>
        <fullName evidence="1">Uncharacterized protein</fullName>
    </submittedName>
</protein>
<dbReference type="AlphaFoldDB" id="A0A9Q3ENU5"/>